<reference evidence="2" key="1">
    <citation type="submission" date="2020-05" db="EMBL/GenBank/DDBJ databases">
        <authorList>
            <person name="Rincon C."/>
            <person name="Sanders R I."/>
            <person name="Robbins C."/>
            <person name="Chaturvedi A."/>
        </authorList>
    </citation>
    <scope>NUCLEOTIDE SEQUENCE</scope>
    <source>
        <strain evidence="2">CHB12</strain>
    </source>
</reference>
<proteinExistence type="predicted"/>
<organism evidence="2 3">
    <name type="scientific">Rhizophagus irregularis</name>
    <dbReference type="NCBI Taxonomy" id="588596"/>
    <lineage>
        <taxon>Eukaryota</taxon>
        <taxon>Fungi</taxon>
        <taxon>Fungi incertae sedis</taxon>
        <taxon>Mucoromycota</taxon>
        <taxon>Glomeromycotina</taxon>
        <taxon>Glomeromycetes</taxon>
        <taxon>Glomerales</taxon>
        <taxon>Glomeraceae</taxon>
        <taxon>Rhizophagus</taxon>
    </lineage>
</organism>
<protein>
    <submittedName>
        <fullName evidence="2">Uncharacterized protein</fullName>
    </submittedName>
</protein>
<comment type="caution">
    <text evidence="2">The sequence shown here is derived from an EMBL/GenBank/DDBJ whole genome shotgun (WGS) entry which is preliminary data.</text>
</comment>
<dbReference type="OrthoDB" id="2397052at2759"/>
<name>A0A916E9S7_9GLOM</name>
<dbReference type="EMBL" id="CAGKOT010000028">
    <property type="protein sequence ID" value="CAB5371009.1"/>
    <property type="molecule type" value="Genomic_DNA"/>
</dbReference>
<feature type="region of interest" description="Disordered" evidence="1">
    <location>
        <begin position="143"/>
        <end position="165"/>
    </location>
</feature>
<feature type="region of interest" description="Disordered" evidence="1">
    <location>
        <begin position="103"/>
        <end position="128"/>
    </location>
</feature>
<dbReference type="VEuPathDB" id="FungiDB:RhiirFUN_011415"/>
<evidence type="ECO:0000313" key="2">
    <source>
        <dbReference type="EMBL" id="CAB5371009.1"/>
    </source>
</evidence>
<evidence type="ECO:0000313" key="3">
    <source>
        <dbReference type="Proteomes" id="UP000684084"/>
    </source>
</evidence>
<accession>A0A916E9S7</accession>
<sequence>MEASTVTPVYINLPNSKKIIIEEAKEEANGQDVDVIEIALPPINSKHYLRILELDGGKKVDVHEELKNDLKDQLPDNWWIVYNRQKDREHAMSNIQLAKERASETAEVKKTTETTKRETKSINKLSPNPFAIEESDEECIKEGKKRTIGKQGDRSKVEDEESDEGETEFLIVALALGTTPHPDNTNPKATSVPVGAPLNVRPHRGPYIGYWPSRVNYNAVRWYKISWNQYLDIGYDVRIGFNVILNQLTENDEDDDVEDNDEEHEEDEGLVYGYALTQTDGELAKVIFRRTLSSIAESRESMQRDLEEIIKPKLRNPVQQHYGCVKIKCHVIPQKRRLCIVQKEGLSIEEEKPFKTASECCIRKRKLQAETNKNKVRDHDHFTGKYRGAAHRPHRGCNLQLRIKPDEIKIPLIYHGGKHYGFHHEILELGLVSEDKIEIIAGNMENYKTIIINQIKSIDSCRFQFPSLEKVASNLRGQEKTPEQLAKCFPIMAQSISQHLLPSLTQKSGFTYELNDPERFSRAKLPSRKEFNTVLGRLNYCDQGCKMCKYEIKSKKCNEKCKEEDLKEIDDCEHERIYTIISQKQYDHAQRVWEEAKCETFGDYHDLYLRTDVLILADPIQRFRTIMKEVSGLDSLNYITLPSFAFDMVKKMTKFKLDLFHKGREDMHEFVQR</sequence>
<dbReference type="Proteomes" id="UP000684084">
    <property type="component" value="Unassembled WGS sequence"/>
</dbReference>
<gene>
    <name evidence="2" type="ORF">CHRIB12_LOCUS12929</name>
</gene>
<feature type="compositionally biased region" description="Basic and acidic residues" evidence="1">
    <location>
        <begin position="103"/>
        <end position="121"/>
    </location>
</feature>
<evidence type="ECO:0000256" key="1">
    <source>
        <dbReference type="SAM" id="MobiDB-lite"/>
    </source>
</evidence>
<dbReference type="AlphaFoldDB" id="A0A916E9S7"/>